<proteinExistence type="predicted"/>
<name>A0A6L6JIC8_9RHOB</name>
<comment type="caution">
    <text evidence="2">The sequence shown here is derived from an EMBL/GenBank/DDBJ whole genome shotgun (WGS) entry which is preliminary data.</text>
</comment>
<evidence type="ECO:0000313" key="3">
    <source>
        <dbReference type="Proteomes" id="UP000478183"/>
    </source>
</evidence>
<sequence>MNDKDRPDDAIQIALRHGSTADQTALATMAARVPTLSRDVAEWDRQDEALLALYAPIADEPIRQRHLNTLRRAEPSDAFTGWTRVAAVLAVLMLGILGGALGQRMLAKDPARQLTAAAFRAHATFTPEIAHPVEVTGTDEPHLSNWLLDQLGRQITPPGLRAFGPELMGGRVLPNAGGPAVLLIYRDAQDERLSLFIAPTSGHDESNFEFVQQDGARSYWWFDDNLGCAMIGTLGRKALHDISRDAYEQIAGG</sequence>
<dbReference type="OrthoDB" id="7187254at2"/>
<organism evidence="2 3">
    <name type="scientific">Paracoccus aestuariivivens</name>
    <dbReference type="NCBI Taxonomy" id="1820333"/>
    <lineage>
        <taxon>Bacteria</taxon>
        <taxon>Pseudomonadati</taxon>
        <taxon>Pseudomonadota</taxon>
        <taxon>Alphaproteobacteria</taxon>
        <taxon>Rhodobacterales</taxon>
        <taxon>Paracoccaceae</taxon>
        <taxon>Paracoccus</taxon>
    </lineage>
</organism>
<evidence type="ECO:0000313" key="2">
    <source>
        <dbReference type="EMBL" id="MTH79884.1"/>
    </source>
</evidence>
<keyword evidence="3" id="KW-1185">Reference proteome</keyword>
<dbReference type="RefSeq" id="WP_155097235.1">
    <property type="nucleotide sequence ID" value="NZ_WMIE01000022.1"/>
</dbReference>
<evidence type="ECO:0008006" key="4">
    <source>
        <dbReference type="Google" id="ProtNLM"/>
    </source>
</evidence>
<keyword evidence="1" id="KW-0472">Membrane</keyword>
<evidence type="ECO:0000256" key="1">
    <source>
        <dbReference type="SAM" id="Phobius"/>
    </source>
</evidence>
<accession>A0A6L6JIC8</accession>
<reference evidence="2 3" key="1">
    <citation type="submission" date="2019-11" db="EMBL/GenBank/DDBJ databases">
        <authorList>
            <person name="Dong K."/>
        </authorList>
    </citation>
    <scope>NUCLEOTIDE SEQUENCE [LARGE SCALE GENOMIC DNA]</scope>
    <source>
        <strain evidence="2 3">NBRC 111993</strain>
    </source>
</reference>
<keyword evidence="1" id="KW-1133">Transmembrane helix</keyword>
<protein>
    <recommendedName>
        <fullName evidence="4">Anti-sigma factor</fullName>
    </recommendedName>
</protein>
<dbReference type="Proteomes" id="UP000478183">
    <property type="component" value="Unassembled WGS sequence"/>
</dbReference>
<gene>
    <name evidence="2" type="ORF">GL286_19430</name>
</gene>
<feature type="transmembrane region" description="Helical" evidence="1">
    <location>
        <begin position="81"/>
        <end position="102"/>
    </location>
</feature>
<dbReference type="AlphaFoldDB" id="A0A6L6JIC8"/>
<keyword evidence="1" id="KW-0812">Transmembrane</keyword>
<dbReference type="EMBL" id="WMIE01000022">
    <property type="protein sequence ID" value="MTH79884.1"/>
    <property type="molecule type" value="Genomic_DNA"/>
</dbReference>